<organism evidence="1">
    <name type="scientific">marine sediment metagenome</name>
    <dbReference type="NCBI Taxonomy" id="412755"/>
    <lineage>
        <taxon>unclassified sequences</taxon>
        <taxon>metagenomes</taxon>
        <taxon>ecological metagenomes</taxon>
    </lineage>
</organism>
<accession>X1LBW5</accession>
<feature type="non-terminal residue" evidence="1">
    <location>
        <position position="1"/>
    </location>
</feature>
<feature type="non-terminal residue" evidence="1">
    <location>
        <position position="126"/>
    </location>
</feature>
<dbReference type="EMBL" id="BARU01046588">
    <property type="protein sequence ID" value="GAH91623.1"/>
    <property type="molecule type" value="Genomic_DNA"/>
</dbReference>
<dbReference type="AlphaFoldDB" id="X1LBW5"/>
<evidence type="ECO:0000313" key="1">
    <source>
        <dbReference type="EMBL" id="GAH91623.1"/>
    </source>
</evidence>
<reference evidence="1" key="1">
    <citation type="journal article" date="2014" name="Front. Microbiol.">
        <title>High frequency of phylogenetically diverse reductive dehalogenase-homologous genes in deep subseafloor sedimentary metagenomes.</title>
        <authorList>
            <person name="Kawai M."/>
            <person name="Futagami T."/>
            <person name="Toyoda A."/>
            <person name="Takaki Y."/>
            <person name="Nishi S."/>
            <person name="Hori S."/>
            <person name="Arai W."/>
            <person name="Tsubouchi T."/>
            <person name="Morono Y."/>
            <person name="Uchiyama I."/>
            <person name="Ito T."/>
            <person name="Fujiyama A."/>
            <person name="Inagaki F."/>
            <person name="Takami H."/>
        </authorList>
    </citation>
    <scope>NUCLEOTIDE SEQUENCE</scope>
    <source>
        <strain evidence="1">Expedition CK06-06</strain>
    </source>
</reference>
<protein>
    <submittedName>
        <fullName evidence="1">Uncharacterized protein</fullName>
    </submittedName>
</protein>
<proteinExistence type="predicted"/>
<gene>
    <name evidence="1" type="ORF">S03H2_70205</name>
</gene>
<comment type="caution">
    <text evidence="1">The sequence shown here is derived from an EMBL/GenBank/DDBJ whole genome shotgun (WGS) entry which is preliminary data.</text>
</comment>
<name>X1LBW5_9ZZZZ</name>
<sequence length="126" mass="13900">GILLASSVVQDGHGMLPLLAESKRGFISVRDALDSLGQNLAKNYFSKAYTDKVTDIHFEVLRIDEISAPSRRLRIAVVNMVDTNGDARRYFFQGSAGGQTTFCMLAATFIQPHLRLPLLDGLVLLY</sequence>